<reference evidence="2 3" key="1">
    <citation type="submission" date="2018-10" db="EMBL/GenBank/DDBJ databases">
        <title>Genomic Encyclopedia of Archaeal and Bacterial Type Strains, Phase II (KMG-II): from individual species to whole genera.</title>
        <authorList>
            <person name="Goeker M."/>
        </authorList>
    </citation>
    <scope>NUCLEOTIDE SEQUENCE [LARGE SCALE GENOMIC DNA]</scope>
    <source>
        <strain evidence="2 3">DSM 29466</strain>
    </source>
</reference>
<dbReference type="AlphaFoldDB" id="A0A497X5Z6"/>
<protein>
    <recommendedName>
        <fullName evidence="1">DNA mimic protein DMP19 C-terminal domain-containing protein</fullName>
    </recommendedName>
</protein>
<evidence type="ECO:0000259" key="1">
    <source>
        <dbReference type="Pfam" id="PF14300"/>
    </source>
</evidence>
<name>A0A497X5Z6_9RHOB</name>
<gene>
    <name evidence="2" type="ORF">BCF46_0702</name>
</gene>
<accession>A0A497X5Z6</accession>
<sequence>MAVLKVDSNTRLKRKSGEPISYQIHDYFEDYFPRPIEQHVRELNQTFPLATLRSQVAAGNMTEGQWLLYTTVCFSGQVLNGGAEQFFSNCPGLIRDAETVLKDWAPAEFLASYKTAASPLLDVIETHAELSPIAQGGDLGDFWKALETADELIDSVAVEEIDTSAYAKNRNEDANNWFTELETKVLDFVEKNPEQFKHLSN</sequence>
<dbReference type="RefSeq" id="WP_121021723.1">
    <property type="nucleotide sequence ID" value="NZ_RCCE01000001.1"/>
</dbReference>
<comment type="caution">
    <text evidence="2">The sequence shown here is derived from an EMBL/GenBank/DDBJ whole genome shotgun (WGS) entry which is preliminary data.</text>
</comment>
<keyword evidence="3" id="KW-1185">Reference proteome</keyword>
<dbReference type="Proteomes" id="UP000269157">
    <property type="component" value="Unassembled WGS sequence"/>
</dbReference>
<dbReference type="EMBL" id="RCCE01000001">
    <property type="protein sequence ID" value="RLJ60501.1"/>
    <property type="molecule type" value="Genomic_DNA"/>
</dbReference>
<dbReference type="Pfam" id="PF14300">
    <property type="entry name" value="DMP19"/>
    <property type="match status" value="1"/>
</dbReference>
<dbReference type="Gene3D" id="1.20.1420.60">
    <property type="match status" value="1"/>
</dbReference>
<dbReference type="InterPro" id="IPR025402">
    <property type="entry name" value="DMP19_C"/>
</dbReference>
<evidence type="ECO:0000313" key="3">
    <source>
        <dbReference type="Proteomes" id="UP000269157"/>
    </source>
</evidence>
<dbReference type="OrthoDB" id="3720724at2"/>
<evidence type="ECO:0000313" key="2">
    <source>
        <dbReference type="EMBL" id="RLJ60501.1"/>
    </source>
</evidence>
<organism evidence="2 3">
    <name type="scientific">Litoreibacter meonggei</name>
    <dbReference type="NCBI Taxonomy" id="1049199"/>
    <lineage>
        <taxon>Bacteria</taxon>
        <taxon>Pseudomonadati</taxon>
        <taxon>Pseudomonadota</taxon>
        <taxon>Alphaproteobacteria</taxon>
        <taxon>Rhodobacterales</taxon>
        <taxon>Roseobacteraceae</taxon>
        <taxon>Litoreibacter</taxon>
    </lineage>
</organism>
<proteinExistence type="predicted"/>
<feature type="domain" description="DNA mimic protein DMP19 C-terminal" evidence="1">
    <location>
        <begin position="60"/>
        <end position="173"/>
    </location>
</feature>